<keyword evidence="2" id="KW-1185">Reference proteome</keyword>
<dbReference type="Proteomes" id="UP000414233">
    <property type="component" value="Unassembled WGS sequence"/>
</dbReference>
<dbReference type="AlphaFoldDB" id="A0A5E4ZCR7"/>
<accession>A0A5E4ZCR7</accession>
<evidence type="ECO:0000313" key="1">
    <source>
        <dbReference type="EMBL" id="VVE58874.1"/>
    </source>
</evidence>
<dbReference type="EMBL" id="CABPRZ010000038">
    <property type="protein sequence ID" value="VVE58874.1"/>
    <property type="molecule type" value="Genomic_DNA"/>
</dbReference>
<name>A0A5E4ZCR7_9BURK</name>
<proteinExistence type="predicted"/>
<dbReference type="PROSITE" id="PS51257">
    <property type="entry name" value="PROKAR_LIPOPROTEIN"/>
    <property type="match status" value="1"/>
</dbReference>
<sequence length="53" mass="5964">MRGYKGLHNLPYSACACHSLFVHFRRRLGENSRFLALASLAGQHKPDIGVNRP</sequence>
<protein>
    <submittedName>
        <fullName evidence="1">Uncharacterized protein</fullName>
    </submittedName>
</protein>
<evidence type="ECO:0000313" key="2">
    <source>
        <dbReference type="Proteomes" id="UP000414233"/>
    </source>
</evidence>
<organism evidence="1 2">
    <name type="scientific">Pandoraea terrae</name>
    <dbReference type="NCBI Taxonomy" id="1537710"/>
    <lineage>
        <taxon>Bacteria</taxon>
        <taxon>Pseudomonadati</taxon>
        <taxon>Pseudomonadota</taxon>
        <taxon>Betaproteobacteria</taxon>
        <taxon>Burkholderiales</taxon>
        <taxon>Burkholderiaceae</taxon>
        <taxon>Pandoraea</taxon>
    </lineage>
</organism>
<reference evidence="1 2" key="1">
    <citation type="submission" date="2019-08" db="EMBL/GenBank/DDBJ databases">
        <authorList>
            <person name="Peeters C."/>
        </authorList>
    </citation>
    <scope>NUCLEOTIDE SEQUENCE [LARGE SCALE GENOMIC DNA]</scope>
    <source>
        <strain evidence="1 2">LMG 30175</strain>
    </source>
</reference>
<gene>
    <name evidence="1" type="ORF">PTE30175_05322</name>
</gene>